<dbReference type="EMBL" id="MRZV01000882">
    <property type="protein sequence ID" value="PIK43031.1"/>
    <property type="molecule type" value="Genomic_DNA"/>
</dbReference>
<keyword evidence="2" id="KW-1185">Reference proteome</keyword>
<organism evidence="1 2">
    <name type="scientific">Stichopus japonicus</name>
    <name type="common">Sea cucumber</name>
    <dbReference type="NCBI Taxonomy" id="307972"/>
    <lineage>
        <taxon>Eukaryota</taxon>
        <taxon>Metazoa</taxon>
        <taxon>Echinodermata</taxon>
        <taxon>Eleutherozoa</taxon>
        <taxon>Echinozoa</taxon>
        <taxon>Holothuroidea</taxon>
        <taxon>Aspidochirotacea</taxon>
        <taxon>Aspidochirotida</taxon>
        <taxon>Stichopodidae</taxon>
        <taxon>Apostichopus</taxon>
    </lineage>
</organism>
<evidence type="ECO:0000313" key="1">
    <source>
        <dbReference type="EMBL" id="PIK43031.1"/>
    </source>
</evidence>
<dbReference type="AlphaFoldDB" id="A0A2G8K4U9"/>
<proteinExistence type="predicted"/>
<dbReference type="Proteomes" id="UP000230750">
    <property type="component" value="Unassembled WGS sequence"/>
</dbReference>
<evidence type="ECO:0000313" key="2">
    <source>
        <dbReference type="Proteomes" id="UP000230750"/>
    </source>
</evidence>
<name>A0A2G8K4U9_STIJA</name>
<sequence length="144" mass="15573">MAQSAYNLTLGSTLHATPGSLPPTLQPTDRYPKPLKSHISSDDSCIFHTLPAADSIFDSETRFIRPPGTHGHDFKGIIQGLARPYFDQGAVQGGISIYASERLGVCQQALRRLSPSAVQAQDLTLDPIGSDQLADFVQSNSNFF</sequence>
<reference evidence="1 2" key="1">
    <citation type="journal article" date="2017" name="PLoS Biol.">
        <title>The sea cucumber genome provides insights into morphological evolution and visceral regeneration.</title>
        <authorList>
            <person name="Zhang X."/>
            <person name="Sun L."/>
            <person name="Yuan J."/>
            <person name="Sun Y."/>
            <person name="Gao Y."/>
            <person name="Zhang L."/>
            <person name="Li S."/>
            <person name="Dai H."/>
            <person name="Hamel J.F."/>
            <person name="Liu C."/>
            <person name="Yu Y."/>
            <person name="Liu S."/>
            <person name="Lin W."/>
            <person name="Guo K."/>
            <person name="Jin S."/>
            <person name="Xu P."/>
            <person name="Storey K.B."/>
            <person name="Huan P."/>
            <person name="Zhang T."/>
            <person name="Zhou Y."/>
            <person name="Zhang J."/>
            <person name="Lin C."/>
            <person name="Li X."/>
            <person name="Xing L."/>
            <person name="Huo D."/>
            <person name="Sun M."/>
            <person name="Wang L."/>
            <person name="Mercier A."/>
            <person name="Li F."/>
            <person name="Yang H."/>
            <person name="Xiang J."/>
        </authorList>
    </citation>
    <scope>NUCLEOTIDE SEQUENCE [LARGE SCALE GENOMIC DNA]</scope>
    <source>
        <strain evidence="1">Shaxun</strain>
        <tissue evidence="1">Muscle</tissue>
    </source>
</reference>
<protein>
    <submittedName>
        <fullName evidence="1">Uncharacterized protein</fullName>
    </submittedName>
</protein>
<gene>
    <name evidence="1" type="ORF">BSL78_20116</name>
</gene>
<accession>A0A2G8K4U9</accession>
<comment type="caution">
    <text evidence="1">The sequence shown here is derived from an EMBL/GenBank/DDBJ whole genome shotgun (WGS) entry which is preliminary data.</text>
</comment>